<dbReference type="EMBL" id="CH476616">
    <property type="protein sequence ID" value="EEP79687.1"/>
    <property type="molecule type" value="Genomic_DNA"/>
</dbReference>
<dbReference type="InParanoid" id="C4JPF1"/>
<name>C4JPF1_UNCRE</name>
<dbReference type="AlphaFoldDB" id="C4JPF1"/>
<sequence>MGKAETNTKTSERPRPFASCLSDAKFLPLDLPELSGGLQPLFEHYGIPPDFIVERLHEVTQSSGSYVSPEGSYVSWIHTLCRSIPSGLKWVRRMPDSPSAVPQSLLGDQSSRLSWLRSAYVLRWDPAPRNAPREPEIENRASSASSSSSSSGSVTLICFGAPFTVMERFRKQAASDTWTQAVEHPFQIWLIVLDELYRQMDAQAWNLADRFRGVEEGILNSAKSTAWTRRRLHDDSTFDFVSLHNLAKYCMYLSESFDAMDLTHADLALQHEQYFDHLQAPQAPKLGRQDYHTDGQQCWTTKNKLRHNRGLFKSTRLRVASLEKRINNSINLSFNLVIQRDSKLMLQDSLRMDILATVTLIFLPVATVGV</sequence>
<dbReference type="OMA" id="SAMHNCA"/>
<dbReference type="OrthoDB" id="4178743at2759"/>
<dbReference type="GeneID" id="8442399"/>
<feature type="compositionally biased region" description="Low complexity" evidence="1">
    <location>
        <begin position="141"/>
        <end position="153"/>
    </location>
</feature>
<dbReference type="eggNOG" id="ENOG502SH5D">
    <property type="taxonomic scope" value="Eukaryota"/>
</dbReference>
<dbReference type="RefSeq" id="XP_002545016.1">
    <property type="nucleotide sequence ID" value="XM_002544970.1"/>
</dbReference>
<dbReference type="KEGG" id="ure:UREG_04533"/>
<dbReference type="HOGENOM" id="CLU_041307_4_0_1"/>
<feature type="region of interest" description="Disordered" evidence="1">
    <location>
        <begin position="131"/>
        <end position="153"/>
    </location>
</feature>
<evidence type="ECO:0000313" key="3">
    <source>
        <dbReference type="Proteomes" id="UP000002058"/>
    </source>
</evidence>
<proteinExistence type="predicted"/>
<organism evidence="2 3">
    <name type="scientific">Uncinocarpus reesii (strain UAMH 1704)</name>
    <dbReference type="NCBI Taxonomy" id="336963"/>
    <lineage>
        <taxon>Eukaryota</taxon>
        <taxon>Fungi</taxon>
        <taxon>Dikarya</taxon>
        <taxon>Ascomycota</taxon>
        <taxon>Pezizomycotina</taxon>
        <taxon>Eurotiomycetes</taxon>
        <taxon>Eurotiomycetidae</taxon>
        <taxon>Onygenales</taxon>
        <taxon>Onygenaceae</taxon>
        <taxon>Uncinocarpus</taxon>
    </lineage>
</organism>
<gene>
    <name evidence="2" type="ORF">UREG_04533</name>
</gene>
<reference evidence="3" key="1">
    <citation type="journal article" date="2009" name="Genome Res.">
        <title>Comparative genomic analyses of the human fungal pathogens Coccidioides and their relatives.</title>
        <authorList>
            <person name="Sharpton T.J."/>
            <person name="Stajich J.E."/>
            <person name="Rounsley S.D."/>
            <person name="Gardner M.J."/>
            <person name="Wortman J.R."/>
            <person name="Jordar V.S."/>
            <person name="Maiti R."/>
            <person name="Kodira C.D."/>
            <person name="Neafsey D.E."/>
            <person name="Zeng Q."/>
            <person name="Hung C.-Y."/>
            <person name="McMahan C."/>
            <person name="Muszewska A."/>
            <person name="Grynberg M."/>
            <person name="Mandel M.A."/>
            <person name="Kellner E.M."/>
            <person name="Barker B.M."/>
            <person name="Galgiani J.N."/>
            <person name="Orbach M.J."/>
            <person name="Kirkland T.N."/>
            <person name="Cole G.T."/>
            <person name="Henn M.R."/>
            <person name="Birren B.W."/>
            <person name="Taylor J.W."/>
        </authorList>
    </citation>
    <scope>NUCLEOTIDE SEQUENCE [LARGE SCALE GENOMIC DNA]</scope>
    <source>
        <strain evidence="3">UAMH 1704</strain>
    </source>
</reference>
<dbReference type="Proteomes" id="UP000002058">
    <property type="component" value="Unassembled WGS sequence"/>
</dbReference>
<protein>
    <submittedName>
        <fullName evidence="2">Uncharacterized protein</fullName>
    </submittedName>
</protein>
<evidence type="ECO:0000256" key="1">
    <source>
        <dbReference type="SAM" id="MobiDB-lite"/>
    </source>
</evidence>
<dbReference type="VEuPathDB" id="FungiDB:UREG_04533"/>
<keyword evidence="3" id="KW-1185">Reference proteome</keyword>
<dbReference type="STRING" id="336963.C4JPF1"/>
<evidence type="ECO:0000313" key="2">
    <source>
        <dbReference type="EMBL" id="EEP79687.1"/>
    </source>
</evidence>
<accession>C4JPF1</accession>